<feature type="region of interest" description="N-acetyltransferase" evidence="18">
    <location>
        <begin position="250"/>
        <end position="453"/>
    </location>
</feature>
<accession>A0ABT4RI38</accession>
<evidence type="ECO:0000256" key="9">
    <source>
        <dbReference type="ARBA" id="ARBA00022842"/>
    </source>
</evidence>
<evidence type="ECO:0000256" key="16">
    <source>
        <dbReference type="ARBA" id="ARBA00048493"/>
    </source>
</evidence>
<evidence type="ECO:0000256" key="13">
    <source>
        <dbReference type="ARBA" id="ARBA00023315"/>
    </source>
</evidence>
<dbReference type="SUPFAM" id="SSF53448">
    <property type="entry name" value="Nucleotide-diphospho-sugar transferases"/>
    <property type="match status" value="1"/>
</dbReference>
<dbReference type="NCBIfam" id="TIGR01173">
    <property type="entry name" value="glmU"/>
    <property type="match status" value="1"/>
</dbReference>
<feature type="binding site" evidence="18">
    <location>
        <position position="138"/>
    </location>
    <ligand>
        <name>UDP-N-acetyl-alpha-D-glucosamine</name>
        <dbReference type="ChEBI" id="CHEBI:57705"/>
    </ligand>
</feature>
<dbReference type="EC" id="2.7.7.23" evidence="18"/>
<dbReference type="EMBL" id="JAPCID010000014">
    <property type="protein sequence ID" value="MDA0138218.1"/>
    <property type="molecule type" value="Genomic_DNA"/>
</dbReference>
<comment type="subunit">
    <text evidence="18">Homotrimer.</text>
</comment>
<evidence type="ECO:0000256" key="17">
    <source>
        <dbReference type="ARBA" id="ARBA00049628"/>
    </source>
</evidence>
<organism evidence="20 21">
    <name type="scientific">Solirubrobacter deserti</name>
    <dbReference type="NCBI Taxonomy" id="2282478"/>
    <lineage>
        <taxon>Bacteria</taxon>
        <taxon>Bacillati</taxon>
        <taxon>Actinomycetota</taxon>
        <taxon>Thermoleophilia</taxon>
        <taxon>Solirubrobacterales</taxon>
        <taxon>Solirubrobacteraceae</taxon>
        <taxon>Solirubrobacter</taxon>
    </lineage>
</organism>
<feature type="binding site" evidence="18">
    <location>
        <position position="375"/>
    </location>
    <ligand>
        <name>UDP-N-acetyl-alpha-D-glucosamine</name>
        <dbReference type="ChEBI" id="CHEBI:57705"/>
    </ligand>
</feature>
<comment type="similarity">
    <text evidence="2 18">In the C-terminal section; belongs to the transferase hexapeptide repeat family.</text>
</comment>
<dbReference type="CDD" id="cd03353">
    <property type="entry name" value="LbH_GlmU_C"/>
    <property type="match status" value="1"/>
</dbReference>
<dbReference type="Gene3D" id="2.160.10.10">
    <property type="entry name" value="Hexapeptide repeat proteins"/>
    <property type="match status" value="1"/>
</dbReference>
<evidence type="ECO:0000256" key="1">
    <source>
        <dbReference type="ARBA" id="ARBA00004496"/>
    </source>
</evidence>
<evidence type="ECO:0000256" key="10">
    <source>
        <dbReference type="ARBA" id="ARBA00022960"/>
    </source>
</evidence>
<sequence length="453" mass="47656">MSAPTVVIIAAGEGTRMRSATPKVLHPLCGRPLILWPVLAAEEAGAGKVVVVDNPKRRLEDRLPETVTHAIQPEPNGTGGAVQAATEHIDPDATVVILAGDVPLITAEAIQQLVEAHEQSEATATMATMELDDPGQYGRVIRDITGNVTQVVEAKGGAGDATPEQLEIREVNTGIYAFDGAALIDALAALTPDNAQGELYLPDVLPRMKTIQAHLITDPTLTLGVNDRVQLAEVRKLAQKRIHDELQRAGVSIIDPDSTHIDADVRIGQDTVIEPGTSLKGNTTIGADCSVGPHTTLIDCRLGDGVSIPHSYAVQAVVDDFGTIGPFAYLRPDAHLHAKAKAGAFVEIKNSNIGSGTKVPHLSYIGDTDIGENSNIGAGNITANYDGRNKHRTTIGSNVRTSVDTAFVAPVTVGDGAYTGAGSVITEDVPANALGIARARQKNIADYAERRKP</sequence>
<feature type="domain" description="MobA-like NTP transferase" evidence="19">
    <location>
        <begin position="6"/>
        <end position="130"/>
    </location>
</feature>
<feature type="binding site" evidence="18">
    <location>
        <position position="101"/>
    </location>
    <ligand>
        <name>Mg(2+)</name>
        <dbReference type="ChEBI" id="CHEBI:18420"/>
    </ligand>
</feature>
<keyword evidence="11 18" id="KW-0573">Peptidoglycan synthesis</keyword>
<protein>
    <recommendedName>
        <fullName evidence="18">Bifunctional protein GlmU</fullName>
    </recommendedName>
    <domain>
        <recommendedName>
            <fullName evidence="18">UDP-N-acetylglucosamine pyrophosphorylase</fullName>
            <ecNumber evidence="18">2.7.7.23</ecNumber>
        </recommendedName>
        <alternativeName>
            <fullName evidence="18">N-acetylglucosamine-1-phosphate uridyltransferase</fullName>
        </alternativeName>
    </domain>
    <domain>
        <recommendedName>
            <fullName evidence="18">Glucosamine-1-phosphate N-acetyltransferase</fullName>
            <ecNumber evidence="18">2.3.1.157</ecNumber>
        </recommendedName>
    </domain>
</protein>
<evidence type="ECO:0000313" key="20">
    <source>
        <dbReference type="EMBL" id="MDA0138218.1"/>
    </source>
</evidence>
<dbReference type="Pfam" id="PF12804">
    <property type="entry name" value="NTP_transf_3"/>
    <property type="match status" value="1"/>
</dbReference>
<comment type="catalytic activity">
    <reaction evidence="15 18">
        <text>alpha-D-glucosamine 1-phosphate + acetyl-CoA = N-acetyl-alpha-D-glucosamine 1-phosphate + CoA + H(+)</text>
        <dbReference type="Rhea" id="RHEA:13725"/>
        <dbReference type="ChEBI" id="CHEBI:15378"/>
        <dbReference type="ChEBI" id="CHEBI:57287"/>
        <dbReference type="ChEBI" id="CHEBI:57288"/>
        <dbReference type="ChEBI" id="CHEBI:57776"/>
        <dbReference type="ChEBI" id="CHEBI:58516"/>
        <dbReference type="EC" id="2.3.1.157"/>
    </reaction>
</comment>
<evidence type="ECO:0000256" key="12">
    <source>
        <dbReference type="ARBA" id="ARBA00023268"/>
    </source>
</evidence>
<feature type="binding site" evidence="18">
    <location>
        <begin position="77"/>
        <end position="78"/>
    </location>
    <ligand>
        <name>UDP-N-acetyl-alpha-D-glucosamine</name>
        <dbReference type="ChEBI" id="CHEBI:57705"/>
    </ligand>
</feature>
<feature type="binding site" evidence="18">
    <location>
        <position position="23"/>
    </location>
    <ligand>
        <name>UDP-N-acetyl-alpha-D-glucosamine</name>
        <dbReference type="ChEBI" id="CHEBI:57705"/>
    </ligand>
</feature>
<feature type="binding site" evidence="18">
    <location>
        <position position="172"/>
    </location>
    <ligand>
        <name>UDP-N-acetyl-alpha-D-glucosamine</name>
        <dbReference type="ChEBI" id="CHEBI:57705"/>
    </ligand>
</feature>
<comment type="pathway">
    <text evidence="18">Bacterial outer membrane biogenesis; LPS lipid A biosynthesis.</text>
</comment>
<keyword evidence="21" id="KW-1185">Reference proteome</keyword>
<feature type="binding site" evidence="18">
    <location>
        <position position="331"/>
    </location>
    <ligand>
        <name>UDP-N-acetyl-alpha-D-glucosamine</name>
        <dbReference type="ChEBI" id="CHEBI:57705"/>
    </ligand>
</feature>
<keyword evidence="7 18" id="KW-0479">Metal-binding</keyword>
<evidence type="ECO:0000313" key="21">
    <source>
        <dbReference type="Proteomes" id="UP001147700"/>
    </source>
</evidence>
<comment type="catalytic activity">
    <reaction evidence="16 18">
        <text>N-acetyl-alpha-D-glucosamine 1-phosphate + UTP + H(+) = UDP-N-acetyl-alpha-D-glucosamine + diphosphate</text>
        <dbReference type="Rhea" id="RHEA:13509"/>
        <dbReference type="ChEBI" id="CHEBI:15378"/>
        <dbReference type="ChEBI" id="CHEBI:33019"/>
        <dbReference type="ChEBI" id="CHEBI:46398"/>
        <dbReference type="ChEBI" id="CHEBI:57705"/>
        <dbReference type="ChEBI" id="CHEBI:57776"/>
        <dbReference type="EC" id="2.7.7.23"/>
    </reaction>
</comment>
<dbReference type="SUPFAM" id="SSF51161">
    <property type="entry name" value="Trimeric LpxA-like enzymes"/>
    <property type="match status" value="1"/>
</dbReference>
<dbReference type="InterPro" id="IPR001451">
    <property type="entry name" value="Hexapep"/>
</dbReference>
<keyword evidence="9 18" id="KW-0460">Magnesium</keyword>
<feature type="binding site" evidence="18">
    <location>
        <position position="226"/>
    </location>
    <ligand>
        <name>UDP-N-acetyl-alpha-D-glucosamine</name>
        <dbReference type="ChEBI" id="CHEBI:57705"/>
    </ligand>
</feature>
<evidence type="ECO:0000256" key="11">
    <source>
        <dbReference type="ARBA" id="ARBA00022984"/>
    </source>
</evidence>
<comment type="cofactor">
    <cofactor evidence="18">
        <name>Mg(2+)</name>
        <dbReference type="ChEBI" id="CHEBI:18420"/>
    </cofactor>
    <text evidence="18">Binds 1 Mg(2+) ion per subunit.</text>
</comment>
<comment type="pathway">
    <text evidence="18">Nucleotide-sugar biosynthesis; UDP-N-acetyl-alpha-D-glucosamine biosynthesis; UDP-N-acetyl-alpha-D-glucosamine from N-acetyl-alpha-D-glucosamine 1-phosphate: step 1/1.</text>
</comment>
<dbReference type="InterPro" id="IPR011004">
    <property type="entry name" value="Trimer_LpxA-like_sf"/>
</dbReference>
<feature type="region of interest" description="Pyrophosphorylase" evidence="18">
    <location>
        <begin position="1"/>
        <end position="228"/>
    </location>
</feature>
<keyword evidence="13 18" id="KW-0012">Acyltransferase</keyword>
<feature type="binding site" evidence="18">
    <location>
        <position position="349"/>
    </location>
    <ligand>
        <name>UDP-N-acetyl-alpha-D-glucosamine</name>
        <dbReference type="ChEBI" id="CHEBI:57705"/>
    </ligand>
</feature>
<evidence type="ECO:0000256" key="5">
    <source>
        <dbReference type="ARBA" id="ARBA00022679"/>
    </source>
</evidence>
<evidence type="ECO:0000256" key="14">
    <source>
        <dbReference type="ARBA" id="ARBA00023316"/>
    </source>
</evidence>
<dbReference type="PANTHER" id="PTHR43584:SF3">
    <property type="entry name" value="BIFUNCTIONAL PROTEIN GLMU"/>
    <property type="match status" value="1"/>
</dbReference>
<feature type="binding site" evidence="18">
    <location>
        <position position="226"/>
    </location>
    <ligand>
        <name>Mg(2+)</name>
        <dbReference type="ChEBI" id="CHEBI:18420"/>
    </ligand>
</feature>
<evidence type="ECO:0000256" key="6">
    <source>
        <dbReference type="ARBA" id="ARBA00022695"/>
    </source>
</evidence>
<keyword evidence="5 18" id="KW-0808">Transferase</keyword>
<feature type="binding site" evidence="18">
    <location>
        <position position="421"/>
    </location>
    <ligand>
        <name>acetyl-CoA</name>
        <dbReference type="ChEBI" id="CHEBI:57288"/>
    </ligand>
</feature>
<dbReference type="PANTHER" id="PTHR43584">
    <property type="entry name" value="NUCLEOTIDYL TRANSFERASE"/>
    <property type="match status" value="1"/>
</dbReference>
<feature type="binding site" evidence="18">
    <location>
        <position position="378"/>
    </location>
    <ligand>
        <name>acetyl-CoA</name>
        <dbReference type="ChEBI" id="CHEBI:57288"/>
    </ligand>
</feature>
<dbReference type="InterPro" id="IPR025877">
    <property type="entry name" value="MobA-like_NTP_Trfase"/>
</dbReference>
<keyword evidence="10 18" id="KW-0133">Cell shape</keyword>
<reference evidence="20" key="1">
    <citation type="submission" date="2022-10" db="EMBL/GenBank/DDBJ databases">
        <title>The WGS of Solirubrobacter sp. CPCC 204708.</title>
        <authorList>
            <person name="Jiang Z."/>
        </authorList>
    </citation>
    <scope>NUCLEOTIDE SEQUENCE</scope>
    <source>
        <strain evidence="20">CPCC 204708</strain>
    </source>
</reference>
<dbReference type="InterPro" id="IPR038009">
    <property type="entry name" value="GlmU_C_LbH"/>
</dbReference>
<keyword evidence="8 18" id="KW-0677">Repeat</keyword>
<comment type="function">
    <text evidence="17 18">Catalyzes the last two sequential reactions in the de novo biosynthetic pathway for UDP-N-acetylglucosamine (UDP-GlcNAc). The C-terminal domain catalyzes the transfer of acetyl group from acetyl coenzyme A to glucosamine-1-phosphate (GlcN-1-P) to produce N-acetylglucosamine-1-phosphate (GlcNAc-1-P), which is converted into UDP-GlcNAc by the transfer of uridine 5-monophosphate (from uridine 5-triphosphate), a reaction catalyzed by the N-terminal domain.</text>
</comment>
<dbReference type="Proteomes" id="UP001147700">
    <property type="component" value="Unassembled WGS sequence"/>
</dbReference>
<keyword evidence="14 18" id="KW-0961">Cell wall biogenesis/degradation</keyword>
<dbReference type="InterPro" id="IPR050065">
    <property type="entry name" value="GlmU-like"/>
</dbReference>
<gene>
    <name evidence="18 20" type="primary">glmU</name>
    <name evidence="20" type="ORF">OJ962_11970</name>
</gene>
<evidence type="ECO:0000259" key="19">
    <source>
        <dbReference type="Pfam" id="PF12804"/>
    </source>
</evidence>
<evidence type="ECO:0000256" key="2">
    <source>
        <dbReference type="ARBA" id="ARBA00007707"/>
    </source>
</evidence>
<dbReference type="Pfam" id="PF00132">
    <property type="entry name" value="Hexapep"/>
    <property type="match status" value="1"/>
</dbReference>
<name>A0ABT4RI38_9ACTN</name>
<dbReference type="GO" id="GO:0003977">
    <property type="term" value="F:UDP-N-acetylglucosamine diphosphorylase activity"/>
    <property type="evidence" value="ECO:0007669"/>
    <property type="project" value="UniProtKB-EC"/>
</dbReference>
<dbReference type="GO" id="GO:0019134">
    <property type="term" value="F:glucosamine-1-phosphate N-acetyltransferase activity"/>
    <property type="evidence" value="ECO:0007669"/>
    <property type="project" value="UniProtKB-EC"/>
</dbReference>
<evidence type="ECO:0000256" key="18">
    <source>
        <dbReference type="HAMAP-Rule" id="MF_01631"/>
    </source>
</evidence>
<dbReference type="InterPro" id="IPR005882">
    <property type="entry name" value="Bifunctional_GlmU"/>
</dbReference>
<evidence type="ECO:0000256" key="15">
    <source>
        <dbReference type="ARBA" id="ARBA00048247"/>
    </source>
</evidence>
<dbReference type="Gene3D" id="3.90.550.10">
    <property type="entry name" value="Spore Coat Polysaccharide Biosynthesis Protein SpsA, Chain A"/>
    <property type="match status" value="1"/>
</dbReference>
<proteinExistence type="inferred from homology"/>
<evidence type="ECO:0000256" key="4">
    <source>
        <dbReference type="ARBA" id="ARBA00022490"/>
    </source>
</evidence>
<evidence type="ECO:0000256" key="3">
    <source>
        <dbReference type="ARBA" id="ARBA00007947"/>
    </source>
</evidence>
<feature type="binding site" evidence="18">
    <location>
        <position position="72"/>
    </location>
    <ligand>
        <name>UDP-N-acetyl-alpha-D-glucosamine</name>
        <dbReference type="ChEBI" id="CHEBI:57705"/>
    </ligand>
</feature>
<keyword evidence="6 18" id="KW-0548">Nucleotidyltransferase</keyword>
<feature type="binding site" evidence="18">
    <location>
        <begin position="384"/>
        <end position="385"/>
    </location>
    <ligand>
        <name>acetyl-CoA</name>
        <dbReference type="ChEBI" id="CHEBI:57288"/>
    </ligand>
</feature>
<dbReference type="InterPro" id="IPR029044">
    <property type="entry name" value="Nucleotide-diphossugar_trans"/>
</dbReference>
<feature type="active site" description="Proton acceptor" evidence="18">
    <location>
        <position position="361"/>
    </location>
</feature>
<feature type="binding site" evidence="18">
    <location>
        <position position="438"/>
    </location>
    <ligand>
        <name>acetyl-CoA</name>
        <dbReference type="ChEBI" id="CHEBI:57288"/>
    </ligand>
</feature>
<feature type="region of interest" description="Linker" evidence="18">
    <location>
        <begin position="229"/>
        <end position="249"/>
    </location>
</feature>
<comment type="caution">
    <text evidence="18">Lacks conserved residue(s) required for the propagation of feature annotation.</text>
</comment>
<dbReference type="EC" id="2.3.1.157" evidence="18"/>
<keyword evidence="12 18" id="KW-0511">Multifunctional enzyme</keyword>
<comment type="subcellular location">
    <subcellularLocation>
        <location evidence="1 18">Cytoplasm</location>
    </subcellularLocation>
</comment>
<comment type="pathway">
    <text evidence="18">Nucleotide-sugar biosynthesis; UDP-N-acetyl-alpha-D-glucosamine biosynthesis; N-acetyl-alpha-D-glucosamine 1-phosphate from alpha-D-glucosamine 6-phosphate (route II): step 2/2.</text>
</comment>
<dbReference type="CDD" id="cd02540">
    <property type="entry name" value="GT2_GlmU_N_bac"/>
    <property type="match status" value="1"/>
</dbReference>
<evidence type="ECO:0000256" key="8">
    <source>
        <dbReference type="ARBA" id="ARBA00022737"/>
    </source>
</evidence>
<feature type="binding site" evidence="18">
    <location>
        <position position="153"/>
    </location>
    <ligand>
        <name>UDP-N-acetyl-alpha-D-glucosamine</name>
        <dbReference type="ChEBI" id="CHEBI:57705"/>
    </ligand>
</feature>
<feature type="binding site" evidence="18">
    <location>
        <position position="364"/>
    </location>
    <ligand>
        <name>UDP-N-acetyl-alpha-D-glucosamine</name>
        <dbReference type="ChEBI" id="CHEBI:57705"/>
    </ligand>
</feature>
<evidence type="ECO:0000256" key="7">
    <source>
        <dbReference type="ARBA" id="ARBA00022723"/>
    </source>
</evidence>
<dbReference type="HAMAP" id="MF_01631">
    <property type="entry name" value="GlmU"/>
    <property type="match status" value="1"/>
</dbReference>
<keyword evidence="4 18" id="KW-0963">Cytoplasm</keyword>
<comment type="caution">
    <text evidence="20">The sequence shown here is derived from an EMBL/GenBank/DDBJ whole genome shotgun (WGS) entry which is preliminary data.</text>
</comment>
<comment type="similarity">
    <text evidence="3 18">In the N-terminal section; belongs to the N-acetylglucosamine-1-phosphate uridyltransferase family.</text>
</comment>